<dbReference type="GO" id="GO:0015645">
    <property type="term" value="F:fatty acid ligase activity"/>
    <property type="evidence" value="ECO:0007669"/>
    <property type="project" value="TreeGrafter"/>
</dbReference>
<evidence type="ECO:0000313" key="9">
    <source>
        <dbReference type="Proteomes" id="UP000005697"/>
    </source>
</evidence>
<protein>
    <submittedName>
        <fullName evidence="8">AMP-binding enzyme</fullName>
        <ecNumber evidence="8">6.2.1.1</ecNumber>
    </submittedName>
</protein>
<reference evidence="8 9" key="1">
    <citation type="submission" date="2011-01" db="EMBL/GenBank/DDBJ databases">
        <authorList>
            <person name="Muzny D."/>
            <person name="Qin X."/>
            <person name="Deng J."/>
            <person name="Jiang H."/>
            <person name="Liu Y."/>
            <person name="Qu J."/>
            <person name="Song X.-Z."/>
            <person name="Zhang L."/>
            <person name="Thornton R."/>
            <person name="Coyle M."/>
            <person name="Francisco L."/>
            <person name="Jackson L."/>
            <person name="Javaid M."/>
            <person name="Korchina V."/>
            <person name="Kovar C."/>
            <person name="Mata R."/>
            <person name="Mathew T."/>
            <person name="Ngo R."/>
            <person name="Nguyen L."/>
            <person name="Nguyen N."/>
            <person name="Okwuonu G."/>
            <person name="Ongeri F."/>
            <person name="Pham C."/>
            <person name="Simmons D."/>
            <person name="Wilczek-Boney K."/>
            <person name="Hale W."/>
            <person name="Jakkamsetti A."/>
            <person name="Pham P."/>
            <person name="Ruth R."/>
            <person name="San Lucas F."/>
            <person name="Warren J."/>
            <person name="Zhang J."/>
            <person name="Zhao Z."/>
            <person name="Zhou C."/>
            <person name="Zhu D."/>
            <person name="Lee S."/>
            <person name="Bess C."/>
            <person name="Blankenburg K."/>
            <person name="Forbes L."/>
            <person name="Fu Q."/>
            <person name="Gubbala S."/>
            <person name="Hirani K."/>
            <person name="Jayaseelan J.C."/>
            <person name="Lara F."/>
            <person name="Munidasa M."/>
            <person name="Palculict T."/>
            <person name="Patil S."/>
            <person name="Pu L.-L."/>
            <person name="Saada N."/>
            <person name="Tang L."/>
            <person name="Weissenberger G."/>
            <person name="Zhu Y."/>
            <person name="Hemphill L."/>
            <person name="Shang Y."/>
            <person name="Youmans B."/>
            <person name="Ayvaz T."/>
            <person name="Ross M."/>
            <person name="Santibanez J."/>
            <person name="Aqrawi P."/>
            <person name="Gross S."/>
            <person name="Joshi V."/>
            <person name="Fowler G."/>
            <person name="Nazareth L."/>
            <person name="Reid J."/>
            <person name="Worley K."/>
            <person name="Petrosino J."/>
            <person name="Highlander S."/>
            <person name="Gibbs R."/>
        </authorList>
    </citation>
    <scope>NUCLEOTIDE SEQUENCE [LARGE SCALE GENOMIC DNA]</scope>
    <source>
        <strain evidence="8 9">DSM 16608</strain>
    </source>
</reference>
<dbReference type="GO" id="GO:0006633">
    <property type="term" value="P:fatty acid biosynthetic process"/>
    <property type="evidence" value="ECO:0007669"/>
    <property type="project" value="TreeGrafter"/>
</dbReference>
<keyword evidence="2 8" id="KW-0436">Ligase</keyword>
<evidence type="ECO:0000256" key="5">
    <source>
        <dbReference type="SAM" id="Phobius"/>
    </source>
</evidence>
<dbReference type="GO" id="GO:0005524">
    <property type="term" value="F:ATP binding"/>
    <property type="evidence" value="ECO:0007669"/>
    <property type="project" value="UniProtKB-KW"/>
</dbReference>
<dbReference type="STRING" id="888743.HMPREF9141_0286"/>
<keyword evidence="3" id="KW-0547">Nucleotide-binding</keyword>
<dbReference type="InterPro" id="IPR051087">
    <property type="entry name" value="Mitochondrial_ACSM"/>
</dbReference>
<gene>
    <name evidence="8" type="primary">acsA</name>
    <name evidence="8" type="ORF">HMPREF9141_0286</name>
</gene>
<dbReference type="EMBL" id="AEWX01000002">
    <property type="protein sequence ID" value="EGC21250.1"/>
    <property type="molecule type" value="Genomic_DNA"/>
</dbReference>
<dbReference type="InterPro" id="IPR025110">
    <property type="entry name" value="AMP-bd_C"/>
</dbReference>
<dbReference type="EC" id="6.2.1.1" evidence="8"/>
<keyword evidence="9" id="KW-1185">Reference proteome</keyword>
<dbReference type="PROSITE" id="PS00455">
    <property type="entry name" value="AMP_BINDING"/>
    <property type="match status" value="1"/>
</dbReference>
<dbReference type="GO" id="GO:0006637">
    <property type="term" value="P:acyl-CoA metabolic process"/>
    <property type="evidence" value="ECO:0007669"/>
    <property type="project" value="TreeGrafter"/>
</dbReference>
<name>F0F3X0_9BACT</name>
<dbReference type="SUPFAM" id="SSF56801">
    <property type="entry name" value="Acetyl-CoA synthetase-like"/>
    <property type="match status" value="1"/>
</dbReference>
<dbReference type="PANTHER" id="PTHR43605">
    <property type="entry name" value="ACYL-COENZYME A SYNTHETASE"/>
    <property type="match status" value="1"/>
</dbReference>
<organism evidence="8 9">
    <name type="scientific">Prevotella multiformis DSM 16608</name>
    <dbReference type="NCBI Taxonomy" id="888743"/>
    <lineage>
        <taxon>Bacteria</taxon>
        <taxon>Pseudomonadati</taxon>
        <taxon>Bacteroidota</taxon>
        <taxon>Bacteroidia</taxon>
        <taxon>Bacteroidales</taxon>
        <taxon>Prevotellaceae</taxon>
        <taxon>Prevotella</taxon>
    </lineage>
</organism>
<keyword evidence="5" id="KW-1133">Transmembrane helix</keyword>
<dbReference type="Proteomes" id="UP000005697">
    <property type="component" value="Unassembled WGS sequence"/>
</dbReference>
<dbReference type="Gene3D" id="3.40.50.12780">
    <property type="entry name" value="N-terminal domain of ligase-like"/>
    <property type="match status" value="1"/>
</dbReference>
<feature type="domain" description="AMP-dependent synthetase/ligase" evidence="6">
    <location>
        <begin position="75"/>
        <end position="453"/>
    </location>
</feature>
<dbReference type="HOGENOM" id="CLU_000022_59_10_10"/>
<dbReference type="InterPro" id="IPR045851">
    <property type="entry name" value="AMP-bd_C_sf"/>
</dbReference>
<dbReference type="GO" id="GO:0003987">
    <property type="term" value="F:acetate-CoA ligase activity"/>
    <property type="evidence" value="ECO:0007669"/>
    <property type="project" value="UniProtKB-EC"/>
</dbReference>
<keyword evidence="5" id="KW-0812">Transmembrane</keyword>
<feature type="transmembrane region" description="Helical" evidence="5">
    <location>
        <begin position="136"/>
        <end position="158"/>
    </location>
</feature>
<dbReference type="GO" id="GO:0004321">
    <property type="term" value="F:fatty-acyl-CoA synthase activity"/>
    <property type="evidence" value="ECO:0007669"/>
    <property type="project" value="TreeGrafter"/>
</dbReference>
<comment type="caution">
    <text evidence="8">The sequence shown here is derived from an EMBL/GenBank/DDBJ whole genome shotgun (WGS) entry which is preliminary data.</text>
</comment>
<dbReference type="PANTHER" id="PTHR43605:SF10">
    <property type="entry name" value="ACYL-COA SYNTHETASE MEDIUM CHAIN FAMILY MEMBER 3"/>
    <property type="match status" value="1"/>
</dbReference>
<accession>F0F3X0</accession>
<dbReference type="Gene3D" id="3.30.300.30">
    <property type="match status" value="1"/>
</dbReference>
<dbReference type="InterPro" id="IPR042099">
    <property type="entry name" value="ANL_N_sf"/>
</dbReference>
<sequence>MYKVVSAGVSGIGGQTGISDLPAGRLLPFLKTNIQNNKMIERYLTQTQFSSEEDFREHLHFIVPDTFNFAYDVMDEWAKEAPDKLALLWTSERGEEVKTTFAGFKEQTDRTAAYFLSLGISRGDKVMLILKRHYQWWLAMMALCKIGAVAIPATHMLTKKDIVYRNRRASVKAIICVNDEYVTTQVRQSVLESPTVEVLVAVNSMVQRDSPVPEGFHDWHKEWPEAPAFVRPEEVNTNGDTMLMYFTSGTSGEPKMVAHDYLYALGHLVTGVFWHNLDGNGIHLTVADTGWGKAVWGKLYGQWFAGATVFVYDHEKFTAGKIMRVMEKYRVTSFCAPPTIYRFMIQEDFAKYDLSALEYCTTAGEALEPAVYQKFFNLTGIRMMEGFGQTETTMTLGTFPWIKPKPGSMGKPNPQYDIRLLKPDGSVCEDGEKGEICIDTSAGKPIGLFKGYYRDPELTERAWHDGLYYTGDIAWRDEDGYYWFVGRADDVIKSSGYRIGPFEVESALMTHPAVVECAVTGVPDVVRGMVVKATIVLADEWRSKAGDALVKELQNHVKHETAPYKYPRIIEFVDALPKTISGKIRRVEIRERDNR</sequence>
<proteinExistence type="inferred from homology"/>
<evidence type="ECO:0000313" key="8">
    <source>
        <dbReference type="EMBL" id="EGC21250.1"/>
    </source>
</evidence>
<dbReference type="FunFam" id="3.30.300.30:FF:000005">
    <property type="entry name" value="Acyl-coenzyme A synthetase ACSM5, mitochondrial"/>
    <property type="match status" value="1"/>
</dbReference>
<keyword evidence="5" id="KW-0472">Membrane</keyword>
<evidence type="ECO:0000256" key="2">
    <source>
        <dbReference type="ARBA" id="ARBA00022598"/>
    </source>
</evidence>
<dbReference type="eggNOG" id="COG0365">
    <property type="taxonomic scope" value="Bacteria"/>
</dbReference>
<evidence type="ECO:0000259" key="7">
    <source>
        <dbReference type="Pfam" id="PF13193"/>
    </source>
</evidence>
<feature type="domain" description="AMP-binding enzyme C-terminal" evidence="7">
    <location>
        <begin position="503"/>
        <end position="583"/>
    </location>
</feature>
<dbReference type="AlphaFoldDB" id="F0F3X0"/>
<dbReference type="Pfam" id="PF00501">
    <property type="entry name" value="AMP-binding"/>
    <property type="match status" value="1"/>
</dbReference>
<evidence type="ECO:0000256" key="1">
    <source>
        <dbReference type="ARBA" id="ARBA00006432"/>
    </source>
</evidence>
<dbReference type="InterPro" id="IPR000873">
    <property type="entry name" value="AMP-dep_synth/lig_dom"/>
</dbReference>
<evidence type="ECO:0000259" key="6">
    <source>
        <dbReference type="Pfam" id="PF00501"/>
    </source>
</evidence>
<comment type="similarity">
    <text evidence="1">Belongs to the ATP-dependent AMP-binding enzyme family.</text>
</comment>
<keyword evidence="4" id="KW-0067">ATP-binding</keyword>
<dbReference type="InterPro" id="IPR020845">
    <property type="entry name" value="AMP-binding_CS"/>
</dbReference>
<evidence type="ECO:0000256" key="4">
    <source>
        <dbReference type="ARBA" id="ARBA00022840"/>
    </source>
</evidence>
<dbReference type="Pfam" id="PF13193">
    <property type="entry name" value="AMP-binding_C"/>
    <property type="match status" value="1"/>
</dbReference>
<evidence type="ECO:0000256" key="3">
    <source>
        <dbReference type="ARBA" id="ARBA00022741"/>
    </source>
</evidence>